<proteinExistence type="predicted"/>
<reference evidence="3" key="1">
    <citation type="journal article" date="2019" name="Int. J. Syst. Evol. Microbiol.">
        <title>The Global Catalogue of Microorganisms (GCM) 10K type strain sequencing project: providing services to taxonomists for standard genome sequencing and annotation.</title>
        <authorList>
            <consortium name="The Broad Institute Genomics Platform"/>
            <consortium name="The Broad Institute Genome Sequencing Center for Infectious Disease"/>
            <person name="Wu L."/>
            <person name="Ma J."/>
        </authorList>
    </citation>
    <scope>NUCLEOTIDE SEQUENCE [LARGE SCALE GENOMIC DNA]</scope>
    <source>
        <strain evidence="3">KACC 14249</strain>
    </source>
</reference>
<dbReference type="RefSeq" id="WP_345715663.1">
    <property type="nucleotide sequence ID" value="NZ_BAABFP010000002.1"/>
</dbReference>
<name>A0ABW1JFH4_9ACTN</name>
<gene>
    <name evidence="2" type="ORF">ACFQDO_11010</name>
</gene>
<evidence type="ECO:0000313" key="2">
    <source>
        <dbReference type="EMBL" id="MFC6007657.1"/>
    </source>
</evidence>
<dbReference type="Proteomes" id="UP001596189">
    <property type="component" value="Unassembled WGS sequence"/>
</dbReference>
<comment type="caution">
    <text evidence="2">The sequence shown here is derived from an EMBL/GenBank/DDBJ whole genome shotgun (WGS) entry which is preliminary data.</text>
</comment>
<accession>A0ABW1JFH4</accession>
<protein>
    <submittedName>
        <fullName evidence="2">Uncharacterized protein</fullName>
    </submittedName>
</protein>
<organism evidence="2 3">
    <name type="scientific">Angustibacter luteus</name>
    <dbReference type="NCBI Taxonomy" id="658456"/>
    <lineage>
        <taxon>Bacteria</taxon>
        <taxon>Bacillati</taxon>
        <taxon>Actinomycetota</taxon>
        <taxon>Actinomycetes</taxon>
        <taxon>Kineosporiales</taxon>
        <taxon>Kineosporiaceae</taxon>
    </lineage>
</organism>
<evidence type="ECO:0000256" key="1">
    <source>
        <dbReference type="SAM" id="MobiDB-lite"/>
    </source>
</evidence>
<evidence type="ECO:0000313" key="3">
    <source>
        <dbReference type="Proteomes" id="UP001596189"/>
    </source>
</evidence>
<feature type="region of interest" description="Disordered" evidence="1">
    <location>
        <begin position="1"/>
        <end position="57"/>
    </location>
</feature>
<dbReference type="EMBL" id="JBHSRD010000004">
    <property type="protein sequence ID" value="MFC6007657.1"/>
    <property type="molecule type" value="Genomic_DNA"/>
</dbReference>
<keyword evidence="3" id="KW-1185">Reference proteome</keyword>
<sequence length="352" mass="35929">MGYEVLDVGGGREPDRGPPGAGPGGAPAGEPDVLDLTSPPERPEPGAPTTSRLRQPRRTALLAAVAVSVGAAGAAYWSAHRPDDSQTAATGGTRVLAVAQPAELAMVGPTMAASLRISVVNTGQVPVDVVVSPAQIRPVQGATLIGLANGGSPRIAPGEARQVVALVGISCVRSTAVTPRLSIKGPDGRTQPVTVRDINLDTYRVNARAVCGNPDEADLTARVAGTVRTPMLVVRNGSHHDVAITVSTDSPVQPALDVRGKVQQSTRVGAVGPPVTLTTVPGLPVVLPAQTDITLVVQLRLRGCQPLATLQHQGYLLLLGVPIAVQHTVPETSSAAVDLTALLGSEQARACG</sequence>